<evidence type="ECO:0000256" key="1">
    <source>
        <dbReference type="ARBA" id="ARBA00023016"/>
    </source>
</evidence>
<keyword evidence="1" id="KW-0346">Stress response</keyword>
<proteinExistence type="inferred from homology"/>
<dbReference type="PROSITE" id="PS01031">
    <property type="entry name" value="SHSP"/>
    <property type="match status" value="1"/>
</dbReference>
<evidence type="ECO:0000259" key="4">
    <source>
        <dbReference type="PROSITE" id="PS01031"/>
    </source>
</evidence>
<dbReference type="InterPro" id="IPR031107">
    <property type="entry name" value="Small_HSP"/>
</dbReference>
<evidence type="ECO:0000313" key="5">
    <source>
        <dbReference type="EMBL" id="EXB80840.1"/>
    </source>
</evidence>
<dbReference type="InterPro" id="IPR008978">
    <property type="entry name" value="HSP20-like_chaperone"/>
</dbReference>
<dbReference type="STRING" id="981085.W9RLQ2"/>
<dbReference type="Gene3D" id="2.60.40.790">
    <property type="match status" value="1"/>
</dbReference>
<dbReference type="KEGG" id="mnt:21403007"/>
<dbReference type="AlphaFoldDB" id="W9RLQ2"/>
<sequence length="308" mass="34185">MEAQAVRRRINTISAHFAPTDELSATHVLPMNCSSTLNSVIRRYDNKMYFARQGSAFQASFMRQGSNEDVLETGNTDSYNTLNSMTTGRRDSKMYFARQGSSHQACFMRQAGTEEVLPDQSGTPLKYCSCGNEFSYFVSQEEPLFSRPSSTGKNFSTAGVIQPAFQSYALSAADPPKFAMPSGRIGQQKETYTKEETYSSTSNVIEWSPKLDIAESGRTYVITVEIPGVSVKDIRVEVDDKKLTVAGKRSTQYLKVAGCTNDSISAYLRREIVQGPYEVVWPLPANVNKDSVSAEFLDGFLRVVIPKL</sequence>
<dbReference type="EMBL" id="KE344827">
    <property type="protein sequence ID" value="EXB80840.1"/>
    <property type="molecule type" value="Genomic_DNA"/>
</dbReference>
<accession>W9RLQ2</accession>
<dbReference type="PANTHER" id="PTHR11527">
    <property type="entry name" value="HEAT-SHOCK PROTEIN 20 FAMILY MEMBER"/>
    <property type="match status" value="1"/>
</dbReference>
<reference evidence="6" key="1">
    <citation type="submission" date="2013-01" db="EMBL/GenBank/DDBJ databases">
        <title>Draft Genome Sequence of a Mulberry Tree, Morus notabilis C.K. Schneid.</title>
        <authorList>
            <person name="He N."/>
            <person name="Zhao S."/>
        </authorList>
    </citation>
    <scope>NUCLEOTIDE SEQUENCE</scope>
</reference>
<organism evidence="5 6">
    <name type="scientific">Morus notabilis</name>
    <dbReference type="NCBI Taxonomy" id="981085"/>
    <lineage>
        <taxon>Eukaryota</taxon>
        <taxon>Viridiplantae</taxon>
        <taxon>Streptophyta</taxon>
        <taxon>Embryophyta</taxon>
        <taxon>Tracheophyta</taxon>
        <taxon>Spermatophyta</taxon>
        <taxon>Magnoliopsida</taxon>
        <taxon>eudicotyledons</taxon>
        <taxon>Gunneridae</taxon>
        <taxon>Pentapetalae</taxon>
        <taxon>rosids</taxon>
        <taxon>fabids</taxon>
        <taxon>Rosales</taxon>
        <taxon>Moraceae</taxon>
        <taxon>Moreae</taxon>
        <taxon>Morus</taxon>
    </lineage>
</organism>
<dbReference type="eggNOG" id="KOG0710">
    <property type="taxonomic scope" value="Eukaryota"/>
</dbReference>
<comment type="similarity">
    <text evidence="2 3">Belongs to the small heat shock protein (HSP20) family.</text>
</comment>
<dbReference type="Pfam" id="PF00011">
    <property type="entry name" value="HSP20"/>
    <property type="match status" value="1"/>
</dbReference>
<evidence type="ECO:0000256" key="2">
    <source>
        <dbReference type="PROSITE-ProRule" id="PRU00285"/>
    </source>
</evidence>
<dbReference type="CDD" id="cd06464">
    <property type="entry name" value="ACD_sHsps-like"/>
    <property type="match status" value="1"/>
</dbReference>
<dbReference type="InterPro" id="IPR002068">
    <property type="entry name" value="A-crystallin/Hsp20_dom"/>
</dbReference>
<gene>
    <name evidence="5" type="ORF">L484_020098</name>
</gene>
<dbReference type="SUPFAM" id="SSF49764">
    <property type="entry name" value="HSP20-like chaperones"/>
    <property type="match status" value="1"/>
</dbReference>
<dbReference type="Proteomes" id="UP000030645">
    <property type="component" value="Unassembled WGS sequence"/>
</dbReference>
<dbReference type="OrthoDB" id="1431247at2759"/>
<feature type="domain" description="SHSP" evidence="4">
    <location>
        <begin position="202"/>
        <end position="308"/>
    </location>
</feature>
<keyword evidence="6" id="KW-1185">Reference proteome</keyword>
<protein>
    <recommendedName>
        <fullName evidence="4">SHSP domain-containing protein</fullName>
    </recommendedName>
</protein>
<evidence type="ECO:0000256" key="3">
    <source>
        <dbReference type="RuleBase" id="RU003616"/>
    </source>
</evidence>
<name>W9RLQ2_9ROSA</name>
<evidence type="ECO:0000313" key="6">
    <source>
        <dbReference type="Proteomes" id="UP000030645"/>
    </source>
</evidence>